<dbReference type="GO" id="GO:0006796">
    <property type="term" value="P:phosphate-containing compound metabolic process"/>
    <property type="evidence" value="ECO:0007669"/>
    <property type="project" value="UniProtKB-ARBA"/>
</dbReference>
<evidence type="ECO:0000256" key="1">
    <source>
        <dbReference type="ARBA" id="ARBA00010688"/>
    </source>
</evidence>
<evidence type="ECO:0000313" key="7">
    <source>
        <dbReference type="Proteomes" id="UP000183975"/>
    </source>
</evidence>
<dbReference type="InterPro" id="IPR002139">
    <property type="entry name" value="Ribo/fructo_kinase"/>
</dbReference>
<organism evidence="6 7">
    <name type="scientific">Anaerotignum lactatifermentans DSM 14214</name>
    <dbReference type="NCBI Taxonomy" id="1121323"/>
    <lineage>
        <taxon>Bacteria</taxon>
        <taxon>Bacillati</taxon>
        <taxon>Bacillota</taxon>
        <taxon>Clostridia</taxon>
        <taxon>Lachnospirales</taxon>
        <taxon>Anaerotignaceae</taxon>
        <taxon>Anaerotignum</taxon>
    </lineage>
</organism>
<proteinExistence type="inferred from homology"/>
<dbReference type="InterPro" id="IPR002173">
    <property type="entry name" value="Carboh/pur_kinase_PfkB_CS"/>
</dbReference>
<accession>A0A1M6L2I8</accession>
<dbReference type="PRINTS" id="PR00990">
    <property type="entry name" value="RIBOKINASE"/>
</dbReference>
<comment type="similarity">
    <text evidence="1 4">Belongs to the carbohydrate kinase PfkB family.</text>
</comment>
<dbReference type="PANTHER" id="PTHR10584:SF166">
    <property type="entry name" value="RIBOKINASE"/>
    <property type="match status" value="1"/>
</dbReference>
<dbReference type="EMBL" id="FRAH01000004">
    <property type="protein sequence ID" value="SHJ65332.1"/>
    <property type="molecule type" value="Genomic_DNA"/>
</dbReference>
<dbReference type="Pfam" id="PF00294">
    <property type="entry name" value="PfkB"/>
    <property type="match status" value="1"/>
</dbReference>
<dbReference type="GO" id="GO:0016301">
    <property type="term" value="F:kinase activity"/>
    <property type="evidence" value="ECO:0007669"/>
    <property type="project" value="UniProtKB-KW"/>
</dbReference>
<evidence type="ECO:0000256" key="3">
    <source>
        <dbReference type="ARBA" id="ARBA00022777"/>
    </source>
</evidence>
<dbReference type="OrthoDB" id="9775849at2"/>
<evidence type="ECO:0000313" key="6">
    <source>
        <dbReference type="EMBL" id="SHJ65332.1"/>
    </source>
</evidence>
<dbReference type="Proteomes" id="UP000183975">
    <property type="component" value="Unassembled WGS sequence"/>
</dbReference>
<gene>
    <name evidence="6" type="ORF">SAMN02745138_00254</name>
</gene>
<dbReference type="RefSeq" id="WP_072848254.1">
    <property type="nucleotide sequence ID" value="NZ_FRAH01000004.1"/>
</dbReference>
<keyword evidence="2 4" id="KW-0808">Transferase</keyword>
<keyword evidence="7" id="KW-1185">Reference proteome</keyword>
<reference evidence="6 7" key="1">
    <citation type="submission" date="2016-11" db="EMBL/GenBank/DDBJ databases">
        <authorList>
            <person name="Jaros S."/>
            <person name="Januszkiewicz K."/>
            <person name="Wedrychowicz H."/>
        </authorList>
    </citation>
    <scope>NUCLEOTIDE SEQUENCE [LARGE SCALE GENOMIC DNA]</scope>
    <source>
        <strain evidence="6 7">DSM 14214</strain>
    </source>
</reference>
<dbReference type="GO" id="GO:0005829">
    <property type="term" value="C:cytosol"/>
    <property type="evidence" value="ECO:0007669"/>
    <property type="project" value="TreeGrafter"/>
</dbReference>
<dbReference type="InterPro" id="IPR011611">
    <property type="entry name" value="PfkB_dom"/>
</dbReference>
<sequence length="312" mass="34442">MNQTLVIGSAVVDVIVRVEHLPKCGEDVHVSRQSRSLGGCAYLVSDILRHFGAPYSLCTAVGGGMYGDFVYEQLKKRGVPIYVRKPEEENGCCYCLVEDEGDGERSFIVDHGIEYTFHESYLENIDTDSIDSVYICGLEIEEYTGWEIIHYLEKHPEYTVYFAPGPRIMRIPTDRMEKLLSLGVILHLNEGESMAFTGKDTVEEAAKEIFRRTGSPVVITLGEKGALAYDGKEIFFAPPVKTSVVDTIGAGDSHAGAVISARRFGLSWQEAITAANYVSAAVVAKEGGQLEDMDFAKVLESLPRDLREKIGK</sequence>
<feature type="domain" description="Carbohydrate kinase PfkB" evidence="5">
    <location>
        <begin position="2"/>
        <end position="290"/>
    </location>
</feature>
<keyword evidence="3 4" id="KW-0418">Kinase</keyword>
<dbReference type="InterPro" id="IPR029056">
    <property type="entry name" value="Ribokinase-like"/>
</dbReference>
<evidence type="ECO:0000259" key="5">
    <source>
        <dbReference type="Pfam" id="PF00294"/>
    </source>
</evidence>
<evidence type="ECO:0000256" key="2">
    <source>
        <dbReference type="ARBA" id="ARBA00022679"/>
    </source>
</evidence>
<dbReference type="SUPFAM" id="SSF53613">
    <property type="entry name" value="Ribokinase-like"/>
    <property type="match status" value="1"/>
</dbReference>
<evidence type="ECO:0000256" key="4">
    <source>
        <dbReference type="RuleBase" id="RU003704"/>
    </source>
</evidence>
<dbReference type="PANTHER" id="PTHR10584">
    <property type="entry name" value="SUGAR KINASE"/>
    <property type="match status" value="1"/>
</dbReference>
<dbReference type="PROSITE" id="PS00584">
    <property type="entry name" value="PFKB_KINASES_2"/>
    <property type="match status" value="1"/>
</dbReference>
<dbReference type="AlphaFoldDB" id="A0A1M6L2I8"/>
<protein>
    <submittedName>
        <fullName evidence="6">Sugar or nucleoside kinase, ribokinase family</fullName>
    </submittedName>
</protein>
<dbReference type="Gene3D" id="3.40.1190.20">
    <property type="match status" value="1"/>
</dbReference>
<name>A0A1M6L2I8_9FIRM</name>